<dbReference type="Pfam" id="PF00216">
    <property type="entry name" value="Bac_DNA_binding"/>
    <property type="match status" value="1"/>
</dbReference>
<accession>A0A7V5Y056</accession>
<dbReference type="CDD" id="cd13836">
    <property type="entry name" value="IHF_B"/>
    <property type="match status" value="1"/>
</dbReference>
<dbReference type="InterPro" id="IPR010992">
    <property type="entry name" value="IHF-like_DNA-bd_dom_sf"/>
</dbReference>
<name>A0A7V5Y056_UNCW3</name>
<dbReference type="Gene3D" id="4.10.520.10">
    <property type="entry name" value="IHF-like DNA-binding proteins"/>
    <property type="match status" value="1"/>
</dbReference>
<evidence type="ECO:0000256" key="1">
    <source>
        <dbReference type="RuleBase" id="RU003939"/>
    </source>
</evidence>
<dbReference type="GO" id="GO:0005829">
    <property type="term" value="C:cytosol"/>
    <property type="evidence" value="ECO:0007669"/>
    <property type="project" value="TreeGrafter"/>
</dbReference>
<dbReference type="GO" id="GO:0030527">
    <property type="term" value="F:structural constituent of chromatin"/>
    <property type="evidence" value="ECO:0007669"/>
    <property type="project" value="InterPro"/>
</dbReference>
<dbReference type="GO" id="GO:0003677">
    <property type="term" value="F:DNA binding"/>
    <property type="evidence" value="ECO:0007669"/>
    <property type="project" value="InterPro"/>
</dbReference>
<dbReference type="InterPro" id="IPR000119">
    <property type="entry name" value="Hist_DNA-bd"/>
</dbReference>
<dbReference type="PRINTS" id="PR01727">
    <property type="entry name" value="DNABINDINGHU"/>
</dbReference>
<evidence type="ECO:0000313" key="2">
    <source>
        <dbReference type="EMBL" id="HHR48812.1"/>
    </source>
</evidence>
<dbReference type="EMBL" id="DTHS01000025">
    <property type="protein sequence ID" value="HHR48812.1"/>
    <property type="molecule type" value="Genomic_DNA"/>
</dbReference>
<comment type="similarity">
    <text evidence="1">Belongs to the bacterial histone-like protein family.</text>
</comment>
<dbReference type="PANTHER" id="PTHR33175:SF2">
    <property type="entry name" value="INTEGRATION HOST FACTOR SUBUNIT ALPHA"/>
    <property type="match status" value="1"/>
</dbReference>
<proteinExistence type="inferred from homology"/>
<dbReference type="PANTHER" id="PTHR33175">
    <property type="entry name" value="DNA-BINDING PROTEIN HU"/>
    <property type="match status" value="1"/>
</dbReference>
<organism evidence="2">
    <name type="scientific">candidate division WOR-3 bacterium</name>
    <dbReference type="NCBI Taxonomy" id="2052148"/>
    <lineage>
        <taxon>Bacteria</taxon>
        <taxon>Bacteria division WOR-3</taxon>
    </lineage>
</organism>
<dbReference type="AlphaFoldDB" id="A0A7V5Y056"/>
<dbReference type="SUPFAM" id="SSF47729">
    <property type="entry name" value="IHF-like DNA-binding proteins"/>
    <property type="match status" value="1"/>
</dbReference>
<reference evidence="2" key="1">
    <citation type="journal article" date="2020" name="mSystems">
        <title>Genome- and Community-Level Interaction Insights into Carbon Utilization and Element Cycling Functions of Hydrothermarchaeota in Hydrothermal Sediment.</title>
        <authorList>
            <person name="Zhou Z."/>
            <person name="Liu Y."/>
            <person name="Xu W."/>
            <person name="Pan J."/>
            <person name="Luo Z.H."/>
            <person name="Li M."/>
        </authorList>
    </citation>
    <scope>NUCLEOTIDE SEQUENCE [LARGE SCALE GENOMIC DNA]</scope>
    <source>
        <strain evidence="2">SpSt-791</strain>
    </source>
</reference>
<gene>
    <name evidence="2" type="ORF">ENV79_04120</name>
</gene>
<sequence length="96" mass="10982">MTITKQHIVDEIVKEVSPRVSRRDVYDIVQIFLDKIIDNLAEGNRVELRGFGIFNTKLRKPKIARNPKTNEPVSLPPRRVPVFKASKIFKEALKGG</sequence>
<comment type="caution">
    <text evidence="2">The sequence shown here is derived from an EMBL/GenBank/DDBJ whole genome shotgun (WGS) entry which is preliminary data.</text>
</comment>
<dbReference type="SMART" id="SM00411">
    <property type="entry name" value="BHL"/>
    <property type="match status" value="1"/>
</dbReference>
<protein>
    <submittedName>
        <fullName evidence="2">Integration host factor subunit beta</fullName>
    </submittedName>
</protein>